<evidence type="ECO:0008006" key="7">
    <source>
        <dbReference type="Google" id="ProtNLM"/>
    </source>
</evidence>
<dbReference type="InterPro" id="IPR045063">
    <property type="entry name" value="Dynamin_N"/>
</dbReference>
<feature type="compositionally biased region" description="Polar residues" evidence="2">
    <location>
        <begin position="64"/>
        <end position="88"/>
    </location>
</feature>
<dbReference type="EMBL" id="KI964774">
    <property type="protein sequence ID" value="EUC28993.1"/>
    <property type="molecule type" value="Genomic_DNA"/>
</dbReference>
<feature type="domain" description="Dynamin N-terminal" evidence="3">
    <location>
        <begin position="251"/>
        <end position="504"/>
    </location>
</feature>
<protein>
    <recommendedName>
        <fullName evidence="7">G domain-containing protein</fullName>
    </recommendedName>
</protein>
<dbReference type="AlphaFoldDB" id="W6XTN5"/>
<evidence type="ECO:0000256" key="1">
    <source>
        <dbReference type="SAM" id="Coils"/>
    </source>
</evidence>
<dbReference type="Proteomes" id="UP000053841">
    <property type="component" value="Unassembled WGS sequence"/>
</dbReference>
<dbReference type="InterPro" id="IPR027417">
    <property type="entry name" value="P-loop_NTPase"/>
</dbReference>
<evidence type="ECO:0000313" key="6">
    <source>
        <dbReference type="Proteomes" id="UP000053841"/>
    </source>
</evidence>
<dbReference type="RefSeq" id="XP_007716697.1">
    <property type="nucleotide sequence ID" value="XM_007718507.1"/>
</dbReference>
<evidence type="ECO:0000259" key="3">
    <source>
        <dbReference type="Pfam" id="PF00350"/>
    </source>
</evidence>
<evidence type="ECO:0000259" key="4">
    <source>
        <dbReference type="Pfam" id="PF24564"/>
    </source>
</evidence>
<dbReference type="eggNOG" id="ENOG502SJYS">
    <property type="taxonomic scope" value="Eukaryota"/>
</dbReference>
<dbReference type="SUPFAM" id="SSF52540">
    <property type="entry name" value="P-loop containing nucleoside triphosphate hydrolases"/>
    <property type="match status" value="1"/>
</dbReference>
<organism evidence="5 6">
    <name type="scientific">Cochliobolus carbonum (strain 26-R-13)</name>
    <name type="common">Maize leaf spot fungus</name>
    <name type="synonym">Bipolaris zeicola</name>
    <dbReference type="NCBI Taxonomy" id="930089"/>
    <lineage>
        <taxon>Eukaryota</taxon>
        <taxon>Fungi</taxon>
        <taxon>Dikarya</taxon>
        <taxon>Ascomycota</taxon>
        <taxon>Pezizomycotina</taxon>
        <taxon>Dothideomycetes</taxon>
        <taxon>Pleosporomycetidae</taxon>
        <taxon>Pleosporales</taxon>
        <taxon>Pleosporineae</taxon>
        <taxon>Pleosporaceae</taxon>
        <taxon>Bipolaris</taxon>
    </lineage>
</organism>
<keyword evidence="6" id="KW-1185">Reference proteome</keyword>
<reference evidence="5 6" key="1">
    <citation type="journal article" date="2013" name="PLoS Genet.">
        <title>Comparative genome structure, secondary metabolite, and effector coding capacity across Cochliobolus pathogens.</title>
        <authorList>
            <person name="Condon B.J."/>
            <person name="Leng Y."/>
            <person name="Wu D."/>
            <person name="Bushley K.E."/>
            <person name="Ohm R.A."/>
            <person name="Otillar R."/>
            <person name="Martin J."/>
            <person name="Schackwitz W."/>
            <person name="Grimwood J."/>
            <person name="MohdZainudin N."/>
            <person name="Xue C."/>
            <person name="Wang R."/>
            <person name="Manning V.A."/>
            <person name="Dhillon B."/>
            <person name="Tu Z.J."/>
            <person name="Steffenson B.J."/>
            <person name="Salamov A."/>
            <person name="Sun H."/>
            <person name="Lowry S."/>
            <person name="LaButti K."/>
            <person name="Han J."/>
            <person name="Copeland A."/>
            <person name="Lindquist E."/>
            <person name="Barry K."/>
            <person name="Schmutz J."/>
            <person name="Baker S.E."/>
            <person name="Ciuffetti L.M."/>
            <person name="Grigoriev I.V."/>
            <person name="Zhong S."/>
            <person name="Turgeon B.G."/>
        </authorList>
    </citation>
    <scope>NUCLEOTIDE SEQUENCE [LARGE SCALE GENOMIC DNA]</scope>
    <source>
        <strain evidence="5 6">26-R-13</strain>
    </source>
</reference>
<dbReference type="HOGENOM" id="CLU_010389_0_0_1"/>
<feature type="coiled-coil region" evidence="1">
    <location>
        <begin position="530"/>
        <end position="564"/>
    </location>
</feature>
<dbReference type="GeneID" id="19149287"/>
<evidence type="ECO:0000313" key="5">
    <source>
        <dbReference type="EMBL" id="EUC28993.1"/>
    </source>
</evidence>
<accession>W6XTN5</accession>
<dbReference type="Pfam" id="PF00350">
    <property type="entry name" value="Dynamin_N"/>
    <property type="match status" value="1"/>
</dbReference>
<sequence>MSSPNDASKNEASLGVDDATLRPFTFVFRSGTTFPSARTAEDFIRSRESTKSPSGADVPIPSIESENSILSSRGVSPSSLNPTRWNTPQIHSTVDTVWEQTTALRNFRLTSACPSDQHSRLQTPNPSFWTSLSTPARDNGLAAGDVVESLGALRLQSRQSTPMPRIAPSTYSPSPSSKRAYQVECEEPPSNPFYHIKFQKALSGAMSCISNLNRVLSSTTLHQQAGSTVHSLQQQAVNLGHQELPSSRIVGMIGDSAVGKSSLINSLLDKPNLAKSSGNGTACTCTVTEYVYHDSDKFTIRVQYFDRDELEYQFKDLLSAYRNIKEPHDTMEPGQQNKPDLQENKEALVHKANLARQTFEAIFTRHLKEDPEALSREEFNVTVEKMMLWVRELLPESEDEESFAALQECADRLVILTSGTGDSFSSSQSGMRWPLIKSMKVYLRAVILSKGLILADVPGLRDSNPVRARITEQYIRQCDQIFAVLPIQRAADDKSLDNIFKLAQDANLCKVDIVCTKSEDVNTANAASEWAEHKGEIEALQIEMDNIRDNINEIAEALAEEEDLGFGTENLKRNGRYQKLLYEHRKLEKDRQCKEHELPHRLIQIRNTSVTAKLHHKYKDLEAAKRPKIFCVSHILYTDNRTGTSAVHLAAIHISGIPDLRRHCIGIIAESHHRISKQLIDHELPAFLGSVELWVNSGGGSATLEQQGIHEILPKIVECLPKWNAATYSAFCRNKGDHSTRAVGYHNWNDEAIACLKKDLNSAWEAFVGILKGKLKELTDDTKRLFDRMHTLAMPQQQNGKSLVLSHTSAIRGLRNTLIHRRDIALDGMGESQEYFWSGMATLKVNTLGSLQTAFVGECMKKTYNEANSEHGPGCTERKRALITGRFGSEALFLDMRKACKVHFARLAEELQVDMCNVLRAQISLIERDLYTLRESLAELNSDRDPGFRERVKRAMVDTEEEVAEAQKLVREAEEEMNVRVP</sequence>
<keyword evidence="1" id="KW-0175">Coiled coil</keyword>
<proteinExistence type="predicted"/>
<dbReference type="Gene3D" id="3.40.50.300">
    <property type="entry name" value="P-loop containing nucleotide triphosphate hydrolases"/>
    <property type="match status" value="2"/>
</dbReference>
<gene>
    <name evidence="5" type="ORF">COCCADRAFT_40571</name>
</gene>
<dbReference type="PANTHER" id="PTHR36681:SF3">
    <property type="entry name" value="NUCLEAR GTPASE, GERMINAL CENTER-ASSOCIATED, TANDEM DUPLICATE 3"/>
    <property type="match status" value="1"/>
</dbReference>
<name>W6XTN5_COCC2</name>
<dbReference type="KEGG" id="bze:COCCADRAFT_40571"/>
<dbReference type="OrthoDB" id="3598281at2759"/>
<feature type="region of interest" description="Disordered" evidence="2">
    <location>
        <begin position="156"/>
        <end position="177"/>
    </location>
</feature>
<dbReference type="Pfam" id="PF24564">
    <property type="entry name" value="DUF7605"/>
    <property type="match status" value="1"/>
</dbReference>
<feature type="compositionally biased region" description="Basic and acidic residues" evidence="2">
    <location>
        <begin position="39"/>
        <end position="50"/>
    </location>
</feature>
<feature type="region of interest" description="Disordered" evidence="2">
    <location>
        <begin position="39"/>
        <end position="88"/>
    </location>
</feature>
<feature type="domain" description="DUF7605" evidence="4">
    <location>
        <begin position="722"/>
        <end position="893"/>
    </location>
</feature>
<evidence type="ECO:0000256" key="2">
    <source>
        <dbReference type="SAM" id="MobiDB-lite"/>
    </source>
</evidence>
<feature type="coiled-coil region" evidence="1">
    <location>
        <begin position="949"/>
        <end position="976"/>
    </location>
</feature>
<dbReference type="InterPro" id="IPR056024">
    <property type="entry name" value="DUF7605"/>
</dbReference>
<dbReference type="PANTHER" id="PTHR36681">
    <property type="entry name" value="NUCLEAR GTPASE, GERMINAL CENTER-ASSOCIATED, TANDEM DUPLICATE 3"/>
    <property type="match status" value="1"/>
</dbReference>